<dbReference type="PROSITE" id="PS00409">
    <property type="entry name" value="PROKAR_NTER_METHYL"/>
    <property type="match status" value="1"/>
</dbReference>
<dbReference type="RefSeq" id="WP_026635915.1">
    <property type="nucleotide sequence ID" value="NZ_FONH01000003.1"/>
</dbReference>
<gene>
    <name evidence="2" type="ORF">SAMN02799615_01137</name>
</gene>
<dbReference type="Proteomes" id="UP000199477">
    <property type="component" value="Unassembled WGS sequence"/>
</dbReference>
<accession>A0A1I2BHP7</accession>
<name>A0A1I2BHP7_9GAMM</name>
<dbReference type="GO" id="GO:0043683">
    <property type="term" value="P:type IV pilus assembly"/>
    <property type="evidence" value="ECO:0007669"/>
    <property type="project" value="InterPro"/>
</dbReference>
<protein>
    <submittedName>
        <fullName evidence="2">Type IV pilus assembly protein PilW</fullName>
    </submittedName>
</protein>
<dbReference type="EMBL" id="FONH01000003">
    <property type="protein sequence ID" value="SFE54710.1"/>
    <property type="molecule type" value="Genomic_DNA"/>
</dbReference>
<reference evidence="3" key="1">
    <citation type="submission" date="2016-10" db="EMBL/GenBank/DDBJ databases">
        <authorList>
            <person name="Varghese N."/>
            <person name="Submissions S."/>
        </authorList>
    </citation>
    <scope>NUCLEOTIDE SEQUENCE [LARGE SCALE GENOMIC DNA]</scope>
    <source>
        <strain evidence="3">UNC178MFTsu3.1</strain>
    </source>
</reference>
<sequence length="348" mass="36673">MRTLPTRLPRHRQRGLSLVELMIGVTIGLAMLAALSSLYVATSKARAEFNKTGEQVENGRYALQSMVRDIEMAGFFGRPGLSATLQYNLPGACTTAKSAMGFDNTTSPLTVPVALSGVAAGGAAPACLTDMATGTEAITVHYASGNVSATASGTEYYLQQSSCTTDTKQLIYDSSAANFTLLGKTCSGASPAELRKYVVRSYYLAGCDNCGSGGDSTPTLKVAEFINGSIQVSSLVDGIQDVHLSYGVDTDGNGSPDCYVDNPAIDNAAACTGSAGYAWTNVTTNWANVTAVRVTVLARNLDPTTGWTDTRTYNLGRATPDGPYNDAYKRHVYSAVARLWNVGGVREN</sequence>
<evidence type="ECO:0000256" key="1">
    <source>
        <dbReference type="SAM" id="Phobius"/>
    </source>
</evidence>
<keyword evidence="1" id="KW-1133">Transmembrane helix</keyword>
<organism evidence="2 3">
    <name type="scientific">Dyella marensis</name>
    <dbReference type="NCBI Taxonomy" id="500610"/>
    <lineage>
        <taxon>Bacteria</taxon>
        <taxon>Pseudomonadati</taxon>
        <taxon>Pseudomonadota</taxon>
        <taxon>Gammaproteobacteria</taxon>
        <taxon>Lysobacterales</taxon>
        <taxon>Rhodanobacteraceae</taxon>
        <taxon>Dyella</taxon>
    </lineage>
</organism>
<feature type="transmembrane region" description="Helical" evidence="1">
    <location>
        <begin position="21"/>
        <end position="41"/>
    </location>
</feature>
<dbReference type="InterPro" id="IPR012902">
    <property type="entry name" value="N_methyl_site"/>
</dbReference>
<dbReference type="STRING" id="500610.SAMN02799615_01137"/>
<dbReference type="InterPro" id="IPR032092">
    <property type="entry name" value="PilW"/>
</dbReference>
<evidence type="ECO:0000313" key="2">
    <source>
        <dbReference type="EMBL" id="SFE54710.1"/>
    </source>
</evidence>
<evidence type="ECO:0000313" key="3">
    <source>
        <dbReference type="Proteomes" id="UP000199477"/>
    </source>
</evidence>
<dbReference type="AlphaFoldDB" id="A0A1I2BHP7"/>
<keyword evidence="3" id="KW-1185">Reference proteome</keyword>
<dbReference type="Pfam" id="PF07963">
    <property type="entry name" value="N_methyl"/>
    <property type="match status" value="1"/>
</dbReference>
<keyword evidence="1" id="KW-0472">Membrane</keyword>
<dbReference type="Pfam" id="PF16074">
    <property type="entry name" value="PilW"/>
    <property type="match status" value="1"/>
</dbReference>
<proteinExistence type="predicted"/>
<keyword evidence="1" id="KW-0812">Transmembrane</keyword>